<reference evidence="2 3" key="1">
    <citation type="submission" date="2020-04" db="EMBL/GenBank/DDBJ databases">
        <title>Perkinsus olseni comparative genomics.</title>
        <authorList>
            <person name="Bogema D.R."/>
        </authorList>
    </citation>
    <scope>NUCLEOTIDE SEQUENCE [LARGE SCALE GENOMIC DNA]</scope>
    <source>
        <strain evidence="2 3">ATCC PRA-207</strain>
    </source>
</reference>
<dbReference type="AlphaFoldDB" id="A0A7J6RTH3"/>
<evidence type="ECO:0000256" key="1">
    <source>
        <dbReference type="SAM" id="Coils"/>
    </source>
</evidence>
<evidence type="ECO:0000313" key="3">
    <source>
        <dbReference type="Proteomes" id="UP000553632"/>
    </source>
</evidence>
<sequence length="321" mass="36775">EEVARLQAEVEAFEVPEGILRDLGIAGEVVPEAFYDLLEAKVGEWRCVEATALQREEELEGKERELEEMELGASREKREVIRLKSILAEVGKEKEAELEELRDQVEALAEVQERFEELKTERDEAEVDAWREVTRIKGEMESLEKECGRAREEEGALKAALKAAEGELAKAEEREAELMREVEGMRKYRVQRELLESELARLRDRLEAEVDRADSAVEDMARLSEKGEREREEMEELKELAERLQGDLEIARDALNRGEVMMRESIESLKAATEEKVMAEGACEGLKKELEKERAALAEGMASLRDMLGQEVARRREAEER</sequence>
<dbReference type="Proteomes" id="UP000553632">
    <property type="component" value="Unassembled WGS sequence"/>
</dbReference>
<proteinExistence type="predicted"/>
<keyword evidence="1" id="KW-0175">Coiled coil</keyword>
<name>A0A7J6RTH3_PEROL</name>
<comment type="caution">
    <text evidence="2">The sequence shown here is derived from an EMBL/GenBank/DDBJ whole genome shotgun (WGS) entry which is preliminary data.</text>
</comment>
<dbReference type="EMBL" id="JABANO010023340">
    <property type="protein sequence ID" value="KAF4723701.1"/>
    <property type="molecule type" value="Genomic_DNA"/>
</dbReference>
<organism evidence="2 3">
    <name type="scientific">Perkinsus olseni</name>
    <name type="common">Perkinsus atlanticus</name>
    <dbReference type="NCBI Taxonomy" id="32597"/>
    <lineage>
        <taxon>Eukaryota</taxon>
        <taxon>Sar</taxon>
        <taxon>Alveolata</taxon>
        <taxon>Perkinsozoa</taxon>
        <taxon>Perkinsea</taxon>
        <taxon>Perkinsida</taxon>
        <taxon>Perkinsidae</taxon>
        <taxon>Perkinsus</taxon>
    </lineage>
</organism>
<feature type="coiled-coil region" evidence="1">
    <location>
        <begin position="52"/>
        <end position="321"/>
    </location>
</feature>
<gene>
    <name evidence="2" type="ORF">FOZ63_014447</name>
</gene>
<feature type="non-terminal residue" evidence="2">
    <location>
        <position position="321"/>
    </location>
</feature>
<accession>A0A7J6RTH3</accession>
<keyword evidence="3" id="KW-1185">Reference proteome</keyword>
<evidence type="ECO:0000313" key="2">
    <source>
        <dbReference type="EMBL" id="KAF4723701.1"/>
    </source>
</evidence>
<protein>
    <submittedName>
        <fullName evidence="2">Uncharacterized protein</fullName>
    </submittedName>
</protein>
<feature type="non-terminal residue" evidence="2">
    <location>
        <position position="1"/>
    </location>
</feature>